<accession>A0AAP0B1D4</accession>
<name>A0AAP0B1D4_9ASPA</name>
<gene>
    <name evidence="2" type="ORF">KSP39_PZI019440</name>
</gene>
<evidence type="ECO:0000313" key="3">
    <source>
        <dbReference type="Proteomes" id="UP001418222"/>
    </source>
</evidence>
<feature type="domain" description="Transposase (putative) gypsy type" evidence="1">
    <location>
        <begin position="176"/>
        <end position="237"/>
    </location>
</feature>
<dbReference type="AlphaFoldDB" id="A0AAP0B1D4"/>
<comment type="caution">
    <text evidence="2">The sequence shown here is derived from an EMBL/GenBank/DDBJ whole genome shotgun (WGS) entry which is preliminary data.</text>
</comment>
<keyword evidence="3" id="KW-1185">Reference proteome</keyword>
<evidence type="ECO:0000259" key="1">
    <source>
        <dbReference type="Pfam" id="PF04195"/>
    </source>
</evidence>
<dbReference type="EMBL" id="JBBWWQ010000017">
    <property type="protein sequence ID" value="KAK8923700.1"/>
    <property type="molecule type" value="Genomic_DNA"/>
</dbReference>
<sequence>MEGIRCWRGSQASIMGFSSQNCRATQNLGEAHGVLTGRERSAHQLRGKRRSVTIGGKDSTGRRLARTVSKARHESRAGYGVRIERRVLYKHKIIIFGGFYDTLREVRYCCERDREPHQVRAELHRARLPPPPLSFNRGGVWRSVVAKFPPEFVARNPGSEDRVNFMPEGELAIPLEHFEVGFRLPLWPEVRQALRYNGVVPAQLDPNSVALLVAFACYMCAERIEFNLFIFQKLFNFRAKSGIVFFSGQTIKTSGLTNKNHNWPQKFIFVSGNFGNVPLSPIRYDEATYKPPALEGRETTILNFFGTKNIDAKFLQRDLDSLPPAYQSHVTLVSPQPLQTAKGTGEILISCRQYSLPSLANSKVNFSQSRVTLPSCGNH</sequence>
<dbReference type="Pfam" id="PF04195">
    <property type="entry name" value="Transposase_28"/>
    <property type="match status" value="1"/>
</dbReference>
<protein>
    <recommendedName>
        <fullName evidence="1">Transposase (putative) gypsy type domain-containing protein</fullName>
    </recommendedName>
</protein>
<organism evidence="2 3">
    <name type="scientific">Platanthera zijinensis</name>
    <dbReference type="NCBI Taxonomy" id="2320716"/>
    <lineage>
        <taxon>Eukaryota</taxon>
        <taxon>Viridiplantae</taxon>
        <taxon>Streptophyta</taxon>
        <taxon>Embryophyta</taxon>
        <taxon>Tracheophyta</taxon>
        <taxon>Spermatophyta</taxon>
        <taxon>Magnoliopsida</taxon>
        <taxon>Liliopsida</taxon>
        <taxon>Asparagales</taxon>
        <taxon>Orchidaceae</taxon>
        <taxon>Orchidoideae</taxon>
        <taxon>Orchideae</taxon>
        <taxon>Orchidinae</taxon>
        <taxon>Platanthera</taxon>
    </lineage>
</organism>
<reference evidence="2 3" key="1">
    <citation type="journal article" date="2022" name="Nat. Plants">
        <title>Genomes of leafy and leafless Platanthera orchids illuminate the evolution of mycoheterotrophy.</title>
        <authorList>
            <person name="Li M.H."/>
            <person name="Liu K.W."/>
            <person name="Li Z."/>
            <person name="Lu H.C."/>
            <person name="Ye Q.L."/>
            <person name="Zhang D."/>
            <person name="Wang J.Y."/>
            <person name="Li Y.F."/>
            <person name="Zhong Z.M."/>
            <person name="Liu X."/>
            <person name="Yu X."/>
            <person name="Liu D.K."/>
            <person name="Tu X.D."/>
            <person name="Liu B."/>
            <person name="Hao Y."/>
            <person name="Liao X.Y."/>
            <person name="Jiang Y.T."/>
            <person name="Sun W.H."/>
            <person name="Chen J."/>
            <person name="Chen Y.Q."/>
            <person name="Ai Y."/>
            <person name="Zhai J.W."/>
            <person name="Wu S.S."/>
            <person name="Zhou Z."/>
            <person name="Hsiao Y.Y."/>
            <person name="Wu W.L."/>
            <person name="Chen Y.Y."/>
            <person name="Lin Y.F."/>
            <person name="Hsu J.L."/>
            <person name="Li C.Y."/>
            <person name="Wang Z.W."/>
            <person name="Zhao X."/>
            <person name="Zhong W.Y."/>
            <person name="Ma X.K."/>
            <person name="Ma L."/>
            <person name="Huang J."/>
            <person name="Chen G.Z."/>
            <person name="Huang M.Z."/>
            <person name="Huang L."/>
            <person name="Peng D.H."/>
            <person name="Luo Y.B."/>
            <person name="Zou S.Q."/>
            <person name="Chen S.P."/>
            <person name="Lan S."/>
            <person name="Tsai W.C."/>
            <person name="Van de Peer Y."/>
            <person name="Liu Z.J."/>
        </authorList>
    </citation>
    <scope>NUCLEOTIDE SEQUENCE [LARGE SCALE GENOMIC DNA]</scope>
    <source>
        <strain evidence="2">Lor287</strain>
    </source>
</reference>
<dbReference type="InterPro" id="IPR007321">
    <property type="entry name" value="Transposase_28"/>
</dbReference>
<evidence type="ECO:0000313" key="2">
    <source>
        <dbReference type="EMBL" id="KAK8923700.1"/>
    </source>
</evidence>
<proteinExistence type="predicted"/>
<dbReference type="Proteomes" id="UP001418222">
    <property type="component" value="Unassembled WGS sequence"/>
</dbReference>